<name>L0HD21_METFS</name>
<reference evidence="3 4" key="2">
    <citation type="journal article" date="2014" name="Genome Announc.">
        <title>Complete Genome Sequence of Methanoregula formicica SMSPT, a Mesophilic Hydrogenotrophic Methanogen Isolated from a Methanogenic Upflow Anaerobic Sludge Blanket Reactor.</title>
        <authorList>
            <person name="Yamamoto K."/>
            <person name="Tamaki H."/>
            <person name="Cadillo-Quiroz H."/>
            <person name="Imachi H."/>
            <person name="Kyrpides N."/>
            <person name="Woyke T."/>
            <person name="Goodwin L."/>
            <person name="Zinder S.H."/>
            <person name="Kamagata Y."/>
            <person name="Liu W.T."/>
        </authorList>
    </citation>
    <scope>NUCLEOTIDE SEQUENCE [LARGE SCALE GENOMIC DNA]</scope>
    <source>
        <strain evidence="4">DSM 22288 / NBRC 105244 / SMSP</strain>
    </source>
</reference>
<keyword evidence="4" id="KW-1185">Reference proteome</keyword>
<dbReference type="Proteomes" id="UP000010824">
    <property type="component" value="Chromosome"/>
</dbReference>
<dbReference type="EMBL" id="CP003167">
    <property type="protein sequence ID" value="AGB01661.1"/>
    <property type="molecule type" value="Genomic_DNA"/>
</dbReference>
<dbReference type="STRING" id="593750.Metfor_0600"/>
<dbReference type="OrthoDB" id="46222at2157"/>
<dbReference type="InParanoid" id="L0HD21"/>
<evidence type="ECO:0000313" key="3">
    <source>
        <dbReference type="EMBL" id="AGB01661.1"/>
    </source>
</evidence>
<feature type="domain" description="Glycosyl transferase family 28 C-terminal" evidence="2">
    <location>
        <begin position="253"/>
        <end position="352"/>
    </location>
</feature>
<dbReference type="PANTHER" id="PTHR21015">
    <property type="entry name" value="UDP-N-ACETYLGLUCOSAMINE--N-ACETYLMURAMYL-(PENTAPEPTIDE) PYROPHOSPHORYL-UNDECAPRENOL N-ACETYLGLUCOSAMINE TRANSFERASE 1"/>
    <property type="match status" value="1"/>
</dbReference>
<evidence type="ECO:0000313" key="4">
    <source>
        <dbReference type="Proteomes" id="UP000010824"/>
    </source>
</evidence>
<sequence length="367" mass="41276" precursor="true">MKILFVVCGEGLGHASRCLHLGHFMEEQGHAVHYAGYGKSYTFMNQHGCSVLHRVSREVCLQGKGGFFSMKRTLWHSKFLLLDLLRSAGRVFLLIREYQYDCVVFDTMYGGVLAARLQGVPVVFITNQNHFCGLNGKTNPLWRLLSRLVRGYLRLAKKVIIPDFPPPNTISQYNIRIPGAETKRYRYTGPFYMLDPGQYVHEQKTIFASFGGEPYKLPMYLMLREVAGRHRDETFDVFSTTPGLPESSGNFFTHGYVKNLYEHMAAAKVAIVHGGLTTLHETLSFGKPVLIILDPKHPEQQNNAQKIVEMGAGVSIDGRSLTPETLEEKLAETMKIPPQPFRATKGPANGREKAMEIILAVAGRRQC</sequence>
<dbReference type="InterPro" id="IPR007235">
    <property type="entry name" value="Glyco_trans_28_C"/>
</dbReference>
<accession>L0HD21</accession>
<evidence type="ECO:0000259" key="2">
    <source>
        <dbReference type="Pfam" id="PF04101"/>
    </source>
</evidence>
<proteinExistence type="inferred from homology"/>
<dbReference type="RefSeq" id="WP_015284625.1">
    <property type="nucleotide sequence ID" value="NC_019943.1"/>
</dbReference>
<organism evidence="3 4">
    <name type="scientific">Methanoregula formicica (strain DSM 22288 / NBRC 105244 / SMSP)</name>
    <dbReference type="NCBI Taxonomy" id="593750"/>
    <lineage>
        <taxon>Archaea</taxon>
        <taxon>Methanobacteriati</taxon>
        <taxon>Methanobacteriota</taxon>
        <taxon>Stenosarchaea group</taxon>
        <taxon>Methanomicrobia</taxon>
        <taxon>Methanomicrobiales</taxon>
        <taxon>Methanoregulaceae</taxon>
        <taxon>Methanoregula</taxon>
    </lineage>
</organism>
<dbReference type="GO" id="GO:0016758">
    <property type="term" value="F:hexosyltransferase activity"/>
    <property type="evidence" value="ECO:0007669"/>
    <property type="project" value="InterPro"/>
</dbReference>
<dbReference type="Gene3D" id="3.40.50.2000">
    <property type="entry name" value="Glycogen Phosphorylase B"/>
    <property type="match status" value="2"/>
</dbReference>
<dbReference type="AlphaFoldDB" id="L0HD21"/>
<dbReference type="Pfam" id="PF04101">
    <property type="entry name" value="Glyco_tran_28_C"/>
    <property type="match status" value="1"/>
</dbReference>
<protein>
    <submittedName>
        <fullName evidence="3">Glycosyl transferase, UDP-glucuronosyltransferase</fullName>
    </submittedName>
</protein>
<gene>
    <name evidence="3" type="ordered locus">Metfor_0600</name>
</gene>
<evidence type="ECO:0000256" key="1">
    <source>
        <dbReference type="ARBA" id="ARBA00006962"/>
    </source>
</evidence>
<dbReference type="HOGENOM" id="CLU_060247_0_0_2"/>
<reference evidence="4" key="1">
    <citation type="submission" date="2011-12" db="EMBL/GenBank/DDBJ databases">
        <title>Complete sequence of Methanoregula formicicum SMSP.</title>
        <authorList>
            <person name="Lucas S."/>
            <person name="Han J."/>
            <person name="Lapidus A."/>
            <person name="Cheng J.-F."/>
            <person name="Goodwin L."/>
            <person name="Pitluck S."/>
            <person name="Peters L."/>
            <person name="Ovchinnikova G."/>
            <person name="Teshima H."/>
            <person name="Detter J.C."/>
            <person name="Han C."/>
            <person name="Tapia R."/>
            <person name="Land M."/>
            <person name="Hauser L."/>
            <person name="Kyrpides N."/>
            <person name="Ivanova N."/>
            <person name="Pagani I."/>
            <person name="Imachi H."/>
            <person name="Tamaki H."/>
            <person name="Sekiguchi Y."/>
            <person name="Kamagata Y."/>
            <person name="Cadillo-Quiroz H."/>
            <person name="Zinder S."/>
            <person name="Liu W.-T."/>
            <person name="Woyke T."/>
        </authorList>
    </citation>
    <scope>NUCLEOTIDE SEQUENCE [LARGE SCALE GENOMIC DNA]</scope>
    <source>
        <strain evidence="4">DSM 22288 / NBRC 105244 / SMSP</strain>
    </source>
</reference>
<comment type="similarity">
    <text evidence="1">Belongs to the glycosyltransferase 28 family.</text>
</comment>
<dbReference type="PANTHER" id="PTHR21015:SF22">
    <property type="entry name" value="GLYCOSYLTRANSFERASE"/>
    <property type="match status" value="1"/>
</dbReference>
<dbReference type="SUPFAM" id="SSF53756">
    <property type="entry name" value="UDP-Glycosyltransferase/glycogen phosphorylase"/>
    <property type="match status" value="1"/>
</dbReference>
<dbReference type="eggNOG" id="arCOG01393">
    <property type="taxonomic scope" value="Archaea"/>
</dbReference>
<dbReference type="KEGG" id="mfo:Metfor_0600"/>
<dbReference type="GeneID" id="14309273"/>
<keyword evidence="3" id="KW-0808">Transferase</keyword>
<dbReference type="Pfam" id="PF13528">
    <property type="entry name" value="Glyco_trans_1_3"/>
    <property type="match status" value="1"/>
</dbReference>